<evidence type="ECO:0000313" key="2">
    <source>
        <dbReference type="Proteomes" id="UP000007431"/>
    </source>
</evidence>
<reference evidence="1 2" key="1">
    <citation type="journal article" date="2010" name="Nat. Biotechnol.">
        <title>Genome sequence of the model mushroom Schizophyllum commune.</title>
        <authorList>
            <person name="Ohm R.A."/>
            <person name="de Jong J.F."/>
            <person name="Lugones L.G."/>
            <person name="Aerts A."/>
            <person name="Kothe E."/>
            <person name="Stajich J.E."/>
            <person name="de Vries R.P."/>
            <person name="Record E."/>
            <person name="Levasseur A."/>
            <person name="Baker S.E."/>
            <person name="Bartholomew K.A."/>
            <person name="Coutinho P.M."/>
            <person name="Erdmann S."/>
            <person name="Fowler T.J."/>
            <person name="Gathman A.C."/>
            <person name="Lombard V."/>
            <person name="Henrissat B."/>
            <person name="Knabe N."/>
            <person name="Kuees U."/>
            <person name="Lilly W.W."/>
            <person name="Lindquist E."/>
            <person name="Lucas S."/>
            <person name="Magnuson J.K."/>
            <person name="Piumi F."/>
            <person name="Raudaskoski M."/>
            <person name="Salamov A."/>
            <person name="Schmutz J."/>
            <person name="Schwarze F.W.M.R."/>
            <person name="vanKuyk P.A."/>
            <person name="Horton J.S."/>
            <person name="Grigoriev I.V."/>
            <person name="Woesten H.A.B."/>
        </authorList>
    </citation>
    <scope>NUCLEOTIDE SEQUENCE [LARGE SCALE GENOMIC DNA]</scope>
    <source>
        <strain evidence="2">H4-8 / FGSC 9210</strain>
    </source>
</reference>
<sequence length="495" mass="55497">MLADTLLKRAARLATLDMQRSGFVPSVVEARLIKDITSKLEHELPAIDAEISRLTELRARVLRQCDVQKSIVSPVRRLPPELLSIIFFEALDDVYGNIYACDSVFVVRHILSCVCSSWRAVARGSPALWYQIPTQLHSYALKTPWKDYAQYAAESAALAGGLPLEVHHQDSASDRPFRNIMQALHPYLARIESINIQGSCSFFEDFPQYDLPALSSVVMRMEDELTDGPMDFLGSFPALRRLDVHYPNDYGEYPLDGLPHMPSLSGLTHLSLIYRAAFSRTTLLRALSACAETLVALKLNITIVHTDDSPDPVTPVWMESLLELTLHAAAFKLLDNLVAPDLEDLDLRNMLPEVYGNQFPTLSAFLSRPYAPREISGFRTSVSVSQTATIIRCLEQMDTLTYIFIFGAGFVGLEYEQIFARLTCAEDEPPLLPELTELGGWLSRMPPPSPEAEEVLEKMIASRRVPRICASREVAVLETVDIKWKGRHIVYSNSE</sequence>
<dbReference type="Proteomes" id="UP000007431">
    <property type="component" value="Unassembled WGS sequence"/>
</dbReference>
<keyword evidence="2" id="KW-1185">Reference proteome</keyword>
<dbReference type="VEuPathDB" id="FungiDB:SCHCODRAFT_02534455"/>
<accession>D8Q2N6</accession>
<feature type="non-terminal residue" evidence="1">
    <location>
        <position position="495"/>
    </location>
</feature>
<organism evidence="2">
    <name type="scientific">Schizophyllum commune (strain H4-8 / FGSC 9210)</name>
    <name type="common">Split gill fungus</name>
    <dbReference type="NCBI Taxonomy" id="578458"/>
    <lineage>
        <taxon>Eukaryota</taxon>
        <taxon>Fungi</taxon>
        <taxon>Dikarya</taxon>
        <taxon>Basidiomycota</taxon>
        <taxon>Agaricomycotina</taxon>
        <taxon>Agaricomycetes</taxon>
        <taxon>Agaricomycetidae</taxon>
        <taxon>Agaricales</taxon>
        <taxon>Schizophyllaceae</taxon>
        <taxon>Schizophyllum</taxon>
    </lineage>
</organism>
<dbReference type="GeneID" id="9590229"/>
<proteinExistence type="predicted"/>
<dbReference type="AlphaFoldDB" id="D8Q2N6"/>
<dbReference type="OrthoDB" id="3365698at2759"/>
<dbReference type="HOGENOM" id="CLU_018544_13_1_1"/>
<dbReference type="InParanoid" id="D8Q2N6"/>
<name>D8Q2N6_SCHCM</name>
<dbReference type="KEGG" id="scm:SCHCO_02534455"/>
<dbReference type="EMBL" id="GL377305">
    <property type="protein sequence ID" value="EFI98156.1"/>
    <property type="molecule type" value="Genomic_DNA"/>
</dbReference>
<dbReference type="OMA" id="TRYPRFT"/>
<dbReference type="RefSeq" id="XP_003033059.1">
    <property type="nucleotide sequence ID" value="XM_003033013.1"/>
</dbReference>
<dbReference type="SUPFAM" id="SSF52047">
    <property type="entry name" value="RNI-like"/>
    <property type="match status" value="1"/>
</dbReference>
<evidence type="ECO:0000313" key="1">
    <source>
        <dbReference type="EMBL" id="EFI98156.1"/>
    </source>
</evidence>
<gene>
    <name evidence="1" type="ORF">SCHCODRAFT_107551</name>
</gene>
<protein>
    <submittedName>
        <fullName evidence="1">Uncharacterized protein</fullName>
    </submittedName>
</protein>